<dbReference type="Proteomes" id="UP000548304">
    <property type="component" value="Unassembled WGS sequence"/>
</dbReference>
<dbReference type="Pfam" id="PF02661">
    <property type="entry name" value="Fic"/>
    <property type="match status" value="1"/>
</dbReference>
<dbReference type="InterPro" id="IPR003812">
    <property type="entry name" value="Fido"/>
</dbReference>
<keyword evidence="3" id="KW-1185">Reference proteome</keyword>
<comment type="caution">
    <text evidence="2">The sequence shown here is derived from an EMBL/GenBank/DDBJ whole genome shotgun (WGS) entry which is preliminary data.</text>
</comment>
<evidence type="ECO:0000313" key="2">
    <source>
        <dbReference type="EMBL" id="NYH79455.1"/>
    </source>
</evidence>
<gene>
    <name evidence="2" type="ORF">FHR84_002793</name>
</gene>
<evidence type="ECO:0000313" key="3">
    <source>
        <dbReference type="Proteomes" id="UP000548304"/>
    </source>
</evidence>
<organism evidence="2 3">
    <name type="scientific">Actinopolyspora biskrensis</name>
    <dbReference type="NCBI Taxonomy" id="1470178"/>
    <lineage>
        <taxon>Bacteria</taxon>
        <taxon>Bacillati</taxon>
        <taxon>Actinomycetota</taxon>
        <taxon>Actinomycetes</taxon>
        <taxon>Actinopolysporales</taxon>
        <taxon>Actinopolysporaceae</taxon>
        <taxon>Actinopolyspora</taxon>
    </lineage>
</organism>
<reference evidence="2 3" key="1">
    <citation type="submission" date="2020-07" db="EMBL/GenBank/DDBJ databases">
        <title>Genomic Encyclopedia of Type Strains, Phase III (KMG-III): the genomes of soil and plant-associated and newly described type strains.</title>
        <authorList>
            <person name="Whitman W."/>
        </authorList>
    </citation>
    <scope>NUCLEOTIDE SEQUENCE [LARGE SCALE GENOMIC DNA]</scope>
    <source>
        <strain evidence="2 3">CECT 8576</strain>
    </source>
</reference>
<dbReference type="NCBIfam" id="TIGR01550">
    <property type="entry name" value="DOC_P1"/>
    <property type="match status" value="1"/>
</dbReference>
<dbReference type="Gene3D" id="1.20.120.1870">
    <property type="entry name" value="Fic/DOC protein, Fido domain"/>
    <property type="match status" value="1"/>
</dbReference>
<accession>A0A852Z2G4</accession>
<protein>
    <submittedName>
        <fullName evidence="2">Death-on-curing protein</fullName>
    </submittedName>
</protein>
<dbReference type="PANTHER" id="PTHR39426">
    <property type="entry name" value="HOMOLOGY TO DEATH-ON-CURING PROTEIN OF PHAGE P1"/>
    <property type="match status" value="1"/>
</dbReference>
<dbReference type="InterPro" id="IPR006440">
    <property type="entry name" value="Doc"/>
</dbReference>
<proteinExistence type="predicted"/>
<evidence type="ECO:0000259" key="1">
    <source>
        <dbReference type="PROSITE" id="PS51459"/>
    </source>
</evidence>
<dbReference type="PANTHER" id="PTHR39426:SF1">
    <property type="entry name" value="HOMOLOGY TO DEATH-ON-CURING PROTEIN OF PHAGE P1"/>
    <property type="match status" value="1"/>
</dbReference>
<dbReference type="AlphaFoldDB" id="A0A852Z2G4"/>
<dbReference type="InterPro" id="IPR053737">
    <property type="entry name" value="Type_II_TA_Toxin"/>
</dbReference>
<dbReference type="PROSITE" id="PS51459">
    <property type="entry name" value="FIDO"/>
    <property type="match status" value="1"/>
</dbReference>
<dbReference type="SUPFAM" id="SSF140931">
    <property type="entry name" value="Fic-like"/>
    <property type="match status" value="1"/>
</dbReference>
<dbReference type="GO" id="GO:0016301">
    <property type="term" value="F:kinase activity"/>
    <property type="evidence" value="ECO:0007669"/>
    <property type="project" value="InterPro"/>
</dbReference>
<dbReference type="EMBL" id="JACBYW010000005">
    <property type="protein sequence ID" value="NYH79455.1"/>
    <property type="molecule type" value="Genomic_DNA"/>
</dbReference>
<dbReference type="RefSeq" id="WP_017973518.1">
    <property type="nucleotide sequence ID" value="NZ_JACBYW010000005.1"/>
</dbReference>
<feature type="domain" description="Fido" evidence="1">
    <location>
        <begin position="9"/>
        <end position="126"/>
    </location>
</feature>
<name>A0A852Z2G4_9ACTN</name>
<sequence length="129" mass="14332">MSEIDLETLDVADVLEIARVTLTNPPTVRDYGLLESAIERPYTSVFGQDAYPVLHMKAATLLHSLATNHALVDGNKRTAWATTMVFLELNGHPLVEPLDTDKAEDLVCRTAQNQLSLEEITEALYEFTC</sequence>
<dbReference type="InterPro" id="IPR036597">
    <property type="entry name" value="Fido-like_dom_sf"/>
</dbReference>